<reference evidence="6" key="1">
    <citation type="submission" date="2021-03" db="EMBL/GenBank/DDBJ databases">
        <title>Evolutionary innovations through gain and loss of genes in the ectomycorrhizal Boletales.</title>
        <authorList>
            <person name="Wu G."/>
            <person name="Miyauchi S."/>
            <person name="Morin E."/>
            <person name="Yang Z.-L."/>
            <person name="Xu J."/>
            <person name="Martin F.M."/>
        </authorList>
    </citation>
    <scope>NUCLEOTIDE SEQUENCE</scope>
    <source>
        <strain evidence="6">BR01</strain>
    </source>
</reference>
<dbReference type="PANTHER" id="PTHR46756">
    <property type="entry name" value="TRANSGELIN"/>
    <property type="match status" value="1"/>
</dbReference>
<comment type="subcellular location">
    <subcellularLocation>
        <location evidence="1">Cytoplasm</location>
        <location evidence="1">Cytoskeleton</location>
    </subcellularLocation>
</comment>
<feature type="compositionally biased region" description="Basic and acidic residues" evidence="4">
    <location>
        <begin position="1"/>
        <end position="29"/>
    </location>
</feature>
<comment type="caution">
    <text evidence="6">The sequence shown here is derived from an EMBL/GenBank/DDBJ whole genome shotgun (WGS) entry which is preliminary data.</text>
</comment>
<dbReference type="Proteomes" id="UP000683000">
    <property type="component" value="Unassembled WGS sequence"/>
</dbReference>
<dbReference type="EMBL" id="JAGFBS010000006">
    <property type="protein sequence ID" value="KAG6378518.1"/>
    <property type="molecule type" value="Genomic_DNA"/>
</dbReference>
<feature type="compositionally biased region" description="Low complexity" evidence="4">
    <location>
        <begin position="264"/>
        <end position="274"/>
    </location>
</feature>
<feature type="region of interest" description="Disordered" evidence="4">
    <location>
        <begin position="565"/>
        <end position="648"/>
    </location>
</feature>
<dbReference type="SMART" id="SM00243">
    <property type="entry name" value="GAS2"/>
    <property type="match status" value="1"/>
</dbReference>
<evidence type="ECO:0000313" key="6">
    <source>
        <dbReference type="EMBL" id="KAG6378518.1"/>
    </source>
</evidence>
<evidence type="ECO:0000256" key="4">
    <source>
        <dbReference type="SAM" id="MobiDB-lite"/>
    </source>
</evidence>
<dbReference type="GO" id="GO:0005884">
    <property type="term" value="C:actin filament"/>
    <property type="evidence" value="ECO:0007669"/>
    <property type="project" value="TreeGrafter"/>
</dbReference>
<dbReference type="Gene3D" id="3.30.920.20">
    <property type="entry name" value="Gas2-like domain"/>
    <property type="match status" value="1"/>
</dbReference>
<evidence type="ECO:0000256" key="1">
    <source>
        <dbReference type="ARBA" id="ARBA00004245"/>
    </source>
</evidence>
<evidence type="ECO:0000313" key="7">
    <source>
        <dbReference type="Proteomes" id="UP000683000"/>
    </source>
</evidence>
<feature type="domain" description="GAR" evidence="5">
    <location>
        <begin position="450"/>
        <end position="528"/>
    </location>
</feature>
<dbReference type="OrthoDB" id="10017054at2759"/>
<feature type="region of interest" description="Disordered" evidence="4">
    <location>
        <begin position="1"/>
        <end position="53"/>
    </location>
</feature>
<name>A0A8I3AAU7_9AGAM</name>
<dbReference type="SUPFAM" id="SSF143575">
    <property type="entry name" value="GAS2 domain-like"/>
    <property type="match status" value="1"/>
</dbReference>
<evidence type="ECO:0000256" key="2">
    <source>
        <dbReference type="ARBA" id="ARBA00022490"/>
    </source>
</evidence>
<dbReference type="GO" id="GO:0008017">
    <property type="term" value="F:microtubule binding"/>
    <property type="evidence" value="ECO:0007669"/>
    <property type="project" value="InterPro"/>
</dbReference>
<dbReference type="GO" id="GO:0051015">
    <property type="term" value="F:actin filament binding"/>
    <property type="evidence" value="ECO:0007669"/>
    <property type="project" value="TreeGrafter"/>
</dbReference>
<keyword evidence="7" id="KW-1185">Reference proteome</keyword>
<dbReference type="InterPro" id="IPR036534">
    <property type="entry name" value="GAR_dom_sf"/>
</dbReference>
<feature type="compositionally biased region" description="Polar residues" evidence="4">
    <location>
        <begin position="430"/>
        <end position="442"/>
    </location>
</feature>
<feature type="compositionally biased region" description="Low complexity" evidence="4">
    <location>
        <begin position="366"/>
        <end position="381"/>
    </location>
</feature>
<dbReference type="PANTHER" id="PTHR46756:SF18">
    <property type="entry name" value="GAS2-LIKE PROTEIN PICKLED EGGS"/>
    <property type="match status" value="1"/>
</dbReference>
<dbReference type="PROSITE" id="PS51460">
    <property type="entry name" value="GAR"/>
    <property type="match status" value="1"/>
</dbReference>
<feature type="compositionally biased region" description="Pro residues" evidence="4">
    <location>
        <begin position="616"/>
        <end position="628"/>
    </location>
</feature>
<evidence type="ECO:0000259" key="5">
    <source>
        <dbReference type="PROSITE" id="PS51460"/>
    </source>
</evidence>
<protein>
    <recommendedName>
        <fullName evidence="5">GAR domain-containing protein</fullName>
    </recommendedName>
</protein>
<feature type="region of interest" description="Disordered" evidence="4">
    <location>
        <begin position="264"/>
        <end position="334"/>
    </location>
</feature>
<sequence>MPKGRDIRTTECKQAEAVEPQEDPRKELASEPVQDVFGLRAAPSPSPTKGQGKDELLDKIVALRKGLRSININEVARPMVTSSFVAQLPTLEDYGKMNARFSTIISAFASLPSSALLPTAALEFRSLKSELDASQELMQRIRQLADLADIVHKCDMALSDLLEHIDSYPAAPAGPLSSTHVSTPRLPPEEQLSARIGFTRRMSAHVTTYLEPINDDPRAVSEYQRVQQTWLELEDMANDRIAGKISRSSSVVSSGRNSRASVSAVSSYSGGSNRLNNPRLSHGGKAGRYSNLSVGGSDGNKFLAPNYPPSRRTLSSSSNAHRRSSSKLSMASVDTTRSVSGPVASVSPAFSSSIYNPTFASRQRTASMSSSVSSPALTPSLTARRRAQTRSRGSPTPSEMSSNSRTNPTRSSSSLSTWARAPRQSFPVANRNQTPPRRTQPASKKAYVANPKNKLDVAVGDVVNKLPVNINVEVVADTWKDQSGKYWIGDQEPKLCFCRILRSQTVMVRVGGGWQELSKFIKGHFADQFRIMPPESPPQFGSPRFGSREEKWISSATLFETAEIVGTPPPRTPEPSGPFIPSFTLSTPSARSPMKSSPSSGSPLAPLQFMRRANPDGPPIRPITPSKPPTHRSRTSILNTPARHAWRP</sequence>
<dbReference type="GO" id="GO:0051764">
    <property type="term" value="P:actin crosslink formation"/>
    <property type="evidence" value="ECO:0007669"/>
    <property type="project" value="TreeGrafter"/>
</dbReference>
<feature type="compositionally biased region" description="Pro residues" evidence="4">
    <location>
        <begin position="567"/>
        <end position="578"/>
    </location>
</feature>
<feature type="region of interest" description="Disordered" evidence="4">
    <location>
        <begin position="366"/>
        <end position="449"/>
    </location>
</feature>
<keyword evidence="3" id="KW-0206">Cytoskeleton</keyword>
<feature type="compositionally biased region" description="Low complexity" evidence="4">
    <location>
        <begin position="401"/>
        <end position="417"/>
    </location>
</feature>
<dbReference type="Pfam" id="PF02187">
    <property type="entry name" value="GAS2"/>
    <property type="match status" value="1"/>
</dbReference>
<dbReference type="AlphaFoldDB" id="A0A8I3AAU7"/>
<proteinExistence type="predicted"/>
<feature type="compositionally biased region" description="Low complexity" evidence="4">
    <location>
        <begin position="588"/>
        <end position="606"/>
    </location>
</feature>
<dbReference type="GO" id="GO:0008093">
    <property type="term" value="F:cytoskeletal anchor activity"/>
    <property type="evidence" value="ECO:0007669"/>
    <property type="project" value="TreeGrafter"/>
</dbReference>
<organism evidence="6 7">
    <name type="scientific">Boletus reticuloceps</name>
    <dbReference type="NCBI Taxonomy" id="495285"/>
    <lineage>
        <taxon>Eukaryota</taxon>
        <taxon>Fungi</taxon>
        <taxon>Dikarya</taxon>
        <taxon>Basidiomycota</taxon>
        <taxon>Agaricomycotina</taxon>
        <taxon>Agaricomycetes</taxon>
        <taxon>Agaricomycetidae</taxon>
        <taxon>Boletales</taxon>
        <taxon>Boletineae</taxon>
        <taxon>Boletaceae</taxon>
        <taxon>Boletoideae</taxon>
        <taxon>Boletus</taxon>
    </lineage>
</organism>
<feature type="compositionally biased region" description="Polar residues" evidence="4">
    <location>
        <begin position="390"/>
        <end position="400"/>
    </location>
</feature>
<dbReference type="InterPro" id="IPR003108">
    <property type="entry name" value="GAR_dom"/>
</dbReference>
<accession>A0A8I3AAU7</accession>
<evidence type="ECO:0000256" key="3">
    <source>
        <dbReference type="ARBA" id="ARBA00023212"/>
    </source>
</evidence>
<gene>
    <name evidence="6" type="ORF">JVT61DRAFT_12779</name>
</gene>
<keyword evidence="2" id="KW-0963">Cytoplasm</keyword>